<feature type="coiled-coil region" evidence="1">
    <location>
        <begin position="68"/>
        <end position="99"/>
    </location>
</feature>
<dbReference type="AlphaFoldDB" id="A0A4R2M812"/>
<keyword evidence="1" id="KW-0175">Coiled coil</keyword>
<dbReference type="Proteomes" id="UP000295106">
    <property type="component" value="Unassembled WGS sequence"/>
</dbReference>
<evidence type="ECO:0000313" key="2">
    <source>
        <dbReference type="EMBL" id="TCP03439.1"/>
    </source>
</evidence>
<protein>
    <recommendedName>
        <fullName evidence="4">PAS domain-containing protein</fullName>
    </recommendedName>
</protein>
<evidence type="ECO:0000256" key="1">
    <source>
        <dbReference type="SAM" id="Coils"/>
    </source>
</evidence>
<organism evidence="2 3">
    <name type="scientific">Rubrivivax gelatinosus</name>
    <name type="common">Rhodocyclus gelatinosus</name>
    <name type="synonym">Rhodopseudomonas gelatinosa</name>
    <dbReference type="NCBI Taxonomy" id="28068"/>
    <lineage>
        <taxon>Bacteria</taxon>
        <taxon>Pseudomonadati</taxon>
        <taxon>Pseudomonadota</taxon>
        <taxon>Betaproteobacteria</taxon>
        <taxon>Burkholderiales</taxon>
        <taxon>Sphaerotilaceae</taxon>
        <taxon>Rubrivivax</taxon>
    </lineage>
</organism>
<reference evidence="2 3" key="1">
    <citation type="submission" date="2019-03" db="EMBL/GenBank/DDBJ databases">
        <title>Genomic Encyclopedia of Type Strains, Phase IV (KMG-IV): sequencing the most valuable type-strain genomes for metagenomic binning, comparative biology and taxonomic classification.</title>
        <authorList>
            <person name="Goeker M."/>
        </authorList>
    </citation>
    <scope>NUCLEOTIDE SEQUENCE [LARGE SCALE GENOMIC DNA]</scope>
    <source>
        <strain evidence="2 3">DSM 1709</strain>
    </source>
</reference>
<evidence type="ECO:0008006" key="4">
    <source>
        <dbReference type="Google" id="ProtNLM"/>
    </source>
</evidence>
<dbReference type="EMBL" id="SLXD01000004">
    <property type="protein sequence ID" value="TCP03439.1"/>
    <property type="molecule type" value="Genomic_DNA"/>
</dbReference>
<dbReference type="SUPFAM" id="SSF55785">
    <property type="entry name" value="PYP-like sensor domain (PAS domain)"/>
    <property type="match status" value="1"/>
</dbReference>
<comment type="caution">
    <text evidence="2">The sequence shown here is derived from an EMBL/GenBank/DDBJ whole genome shotgun (WGS) entry which is preliminary data.</text>
</comment>
<sequence>MPDLNERPPSAADILRLAELRRRAAVRLRGGAGGQGAYGGAAEALDVLHSMASSPGTAEQALALLHELQVYQVELELQAQELRDARTELEEALSRQADRHDHLPAGCLVLDAGLLVSDLNLTAARLLGAAPGEALALAPEVWLDGESARSLRAAAARVDAGVRRAACPLVLRSRSADALAVIGQLAADPQSSGYLLVLTDDRDEARPA</sequence>
<dbReference type="RefSeq" id="WP_132646004.1">
    <property type="nucleotide sequence ID" value="NZ_CP181386.1"/>
</dbReference>
<gene>
    <name evidence="2" type="ORF">EV684_104160</name>
</gene>
<proteinExistence type="predicted"/>
<dbReference type="GeneID" id="99685692"/>
<dbReference type="InterPro" id="IPR035965">
    <property type="entry name" value="PAS-like_dom_sf"/>
</dbReference>
<evidence type="ECO:0000313" key="3">
    <source>
        <dbReference type="Proteomes" id="UP000295106"/>
    </source>
</evidence>
<name>A0A4R2M812_RUBGE</name>
<accession>A0A4R2M812</accession>